<name>A0ABZ0YZJ6_9CAUD</name>
<organism evidence="1 2">
    <name type="scientific">phage Lak_Megaphage_RVC_AP3_GC26</name>
    <dbReference type="NCBI Taxonomy" id="3109225"/>
    <lineage>
        <taxon>Viruses</taxon>
        <taxon>Duplodnaviria</taxon>
        <taxon>Heunggongvirae</taxon>
        <taxon>Uroviricota</taxon>
        <taxon>Caudoviricetes</taxon>
        <taxon>Caudoviricetes code 15 clade</taxon>
    </lineage>
</organism>
<keyword evidence="1" id="KW-0808">Transferase</keyword>
<dbReference type="SUPFAM" id="SSF53335">
    <property type="entry name" value="S-adenosyl-L-methionine-dependent methyltransferases"/>
    <property type="match status" value="1"/>
</dbReference>
<evidence type="ECO:0000313" key="2">
    <source>
        <dbReference type="Proteomes" id="UP001348805"/>
    </source>
</evidence>
<dbReference type="Proteomes" id="UP001348805">
    <property type="component" value="Segment"/>
</dbReference>
<keyword evidence="1" id="KW-0489">Methyltransferase</keyword>
<evidence type="ECO:0000313" key="1">
    <source>
        <dbReference type="EMBL" id="WQJ51087.1"/>
    </source>
</evidence>
<dbReference type="EMBL" id="OR769219">
    <property type="protein sequence ID" value="WQJ51087.1"/>
    <property type="molecule type" value="Genomic_DNA"/>
</dbReference>
<accession>A0ABZ0YZJ6</accession>
<dbReference type="InterPro" id="IPR029063">
    <property type="entry name" value="SAM-dependent_MTases_sf"/>
</dbReference>
<proteinExistence type="predicted"/>
<dbReference type="GO" id="GO:0032259">
    <property type="term" value="P:methylation"/>
    <property type="evidence" value="ECO:0007669"/>
    <property type="project" value="UniProtKB-KW"/>
</dbReference>
<protein>
    <submittedName>
        <fullName evidence="1">DNA methyltransferase</fullName>
    </submittedName>
</protein>
<sequence length="158" mass="18397">MKTEFNIEEFLSLDGYANDARTNRRSGSGGSQEFFTNYVLVKKMCDKISPEKWNDPNANFLEPSTGNGQFVVYIIYNKIKHGSTWEQALSHTWGVELLESNVKETHDRVIKLLHNMNIKFDESKAIEIMEHNLVCSNFFDWDFDNWCPIKESKCEALF</sequence>
<keyword evidence="2" id="KW-1185">Reference proteome</keyword>
<reference evidence="1 2" key="1">
    <citation type="submission" date="2023-11" db="EMBL/GenBank/DDBJ databases">
        <authorList>
            <person name="Cook R."/>
            <person name="Crisci M."/>
            <person name="Pye H."/>
            <person name="Adriaenssens E."/>
            <person name="Santini J."/>
        </authorList>
    </citation>
    <scope>NUCLEOTIDE SEQUENCE [LARGE SCALE GENOMIC DNA]</scope>
    <source>
        <strain evidence="1">Lak_Megaphage_RVC_AP3_GC26</strain>
    </source>
</reference>
<dbReference type="Gene3D" id="3.40.50.150">
    <property type="entry name" value="Vaccinia Virus protein VP39"/>
    <property type="match status" value="1"/>
</dbReference>
<dbReference type="GO" id="GO:0008168">
    <property type="term" value="F:methyltransferase activity"/>
    <property type="evidence" value="ECO:0007669"/>
    <property type="project" value="UniProtKB-KW"/>
</dbReference>